<evidence type="ECO:0000313" key="8">
    <source>
        <dbReference type="Proteomes" id="UP001595969"/>
    </source>
</evidence>
<keyword evidence="4 7" id="KW-0378">Hydrolase</keyword>
<dbReference type="RefSeq" id="WP_204654496.1">
    <property type="nucleotide sequence ID" value="NZ_JAFBFD010000029.1"/>
</dbReference>
<evidence type="ECO:0000259" key="6">
    <source>
        <dbReference type="Pfam" id="PF01048"/>
    </source>
</evidence>
<dbReference type="GO" id="GO:0008782">
    <property type="term" value="F:adenosylhomocysteine nucleosidase activity"/>
    <property type="evidence" value="ECO:0007669"/>
    <property type="project" value="UniProtKB-EC"/>
</dbReference>
<comment type="pathway">
    <text evidence="1">Amino-acid biosynthesis; L-methionine biosynthesis via salvage pathway; S-methyl-5-thio-alpha-D-ribose 1-phosphate from S-methyl-5'-thioadenosine (hydrolase route): step 1/2.</text>
</comment>
<dbReference type="Proteomes" id="UP001595969">
    <property type="component" value="Unassembled WGS sequence"/>
</dbReference>
<reference evidence="8" key="1">
    <citation type="journal article" date="2019" name="Int. J. Syst. Evol. Microbiol.">
        <title>The Global Catalogue of Microorganisms (GCM) 10K type strain sequencing project: providing services to taxonomists for standard genome sequencing and annotation.</title>
        <authorList>
            <consortium name="The Broad Institute Genomics Platform"/>
            <consortium name="The Broad Institute Genome Sequencing Center for Infectious Disease"/>
            <person name="Wu L."/>
            <person name="Ma J."/>
        </authorList>
    </citation>
    <scope>NUCLEOTIDE SEQUENCE [LARGE SCALE GENOMIC DNA]</scope>
    <source>
        <strain evidence="8">CGMCC 1.19032</strain>
    </source>
</reference>
<dbReference type="PANTHER" id="PTHR46832:SF1">
    <property type="entry name" value="5'-METHYLTHIOADENOSINE_S-ADENOSYLHOMOCYSTEINE NUCLEOSIDASE"/>
    <property type="match status" value="1"/>
</dbReference>
<accession>A0ABV9MY88</accession>
<proteinExistence type="predicted"/>
<name>A0ABV9MY88_9ENTE</name>
<evidence type="ECO:0000313" key="7">
    <source>
        <dbReference type="EMBL" id="MFC4720084.1"/>
    </source>
</evidence>
<dbReference type="NCBIfam" id="TIGR01704">
    <property type="entry name" value="MTA_SAH-Nsdase"/>
    <property type="match status" value="1"/>
</dbReference>
<dbReference type="EC" id="3.2.2.9" evidence="2"/>
<evidence type="ECO:0000256" key="2">
    <source>
        <dbReference type="ARBA" id="ARBA00011974"/>
    </source>
</evidence>
<dbReference type="PANTHER" id="PTHR46832">
    <property type="entry name" value="5'-METHYLTHIOADENOSINE/S-ADENOSYLHOMOCYSTEINE NUCLEOSIDASE"/>
    <property type="match status" value="1"/>
</dbReference>
<evidence type="ECO:0000256" key="5">
    <source>
        <dbReference type="ARBA" id="ARBA00023167"/>
    </source>
</evidence>
<dbReference type="SUPFAM" id="SSF53167">
    <property type="entry name" value="Purine and uridine phosphorylases"/>
    <property type="match status" value="1"/>
</dbReference>
<dbReference type="Gene3D" id="3.40.50.1580">
    <property type="entry name" value="Nucleoside phosphorylase domain"/>
    <property type="match status" value="1"/>
</dbReference>
<keyword evidence="3" id="KW-0028">Amino-acid biosynthesis</keyword>
<dbReference type="NCBIfam" id="NF004079">
    <property type="entry name" value="PRK05584.1"/>
    <property type="match status" value="1"/>
</dbReference>
<dbReference type="CDD" id="cd09008">
    <property type="entry name" value="MTAN"/>
    <property type="match status" value="1"/>
</dbReference>
<organism evidence="7 8">
    <name type="scientific">Enterococcus lemanii</name>
    <dbReference type="NCBI Taxonomy" id="1159752"/>
    <lineage>
        <taxon>Bacteria</taxon>
        <taxon>Bacillati</taxon>
        <taxon>Bacillota</taxon>
        <taxon>Bacilli</taxon>
        <taxon>Lactobacillales</taxon>
        <taxon>Enterococcaceae</taxon>
        <taxon>Enterococcus</taxon>
    </lineage>
</organism>
<evidence type="ECO:0000256" key="4">
    <source>
        <dbReference type="ARBA" id="ARBA00022801"/>
    </source>
</evidence>
<dbReference type="InterPro" id="IPR000845">
    <property type="entry name" value="Nucleoside_phosphorylase_d"/>
</dbReference>
<dbReference type="Pfam" id="PF01048">
    <property type="entry name" value="PNP_UDP_1"/>
    <property type="match status" value="1"/>
</dbReference>
<keyword evidence="5" id="KW-0486">Methionine biosynthesis</keyword>
<keyword evidence="7" id="KW-0326">Glycosidase</keyword>
<evidence type="ECO:0000256" key="3">
    <source>
        <dbReference type="ARBA" id="ARBA00022605"/>
    </source>
</evidence>
<sequence length="231" mass="24777">MKIGVIGAMSQEVETLKNHLINQTSWEKAGARFYQGTIGAHEVIVVQSGIGKVLASITTSLLIQQYEVALVINTGSAGGIGQGLSVGDVVIANQLAYHDVDATVFGYLYGQVPGGMPLYYEAEPKFAALMKQAAHETAHQVKEGLIVTGDSFIADQKRIVEILTHFPTALACEMEGAAIAQTAHQFDVPCLVVRAMSDTADHQANVSFDEFIELAGKRSAEMVLHFLALCE</sequence>
<dbReference type="EMBL" id="JBHSGS010000055">
    <property type="protein sequence ID" value="MFC4720084.1"/>
    <property type="molecule type" value="Genomic_DNA"/>
</dbReference>
<protein>
    <recommendedName>
        <fullName evidence="2">adenosylhomocysteine nucleosidase</fullName>
        <ecNumber evidence="2">3.2.2.9</ecNumber>
    </recommendedName>
</protein>
<feature type="domain" description="Nucleoside phosphorylase" evidence="6">
    <location>
        <begin position="2"/>
        <end position="228"/>
    </location>
</feature>
<keyword evidence="8" id="KW-1185">Reference proteome</keyword>
<comment type="caution">
    <text evidence="7">The sequence shown here is derived from an EMBL/GenBank/DDBJ whole genome shotgun (WGS) entry which is preliminary data.</text>
</comment>
<evidence type="ECO:0000256" key="1">
    <source>
        <dbReference type="ARBA" id="ARBA00004945"/>
    </source>
</evidence>
<gene>
    <name evidence="7" type="ORF">ACFO5I_10130</name>
</gene>
<dbReference type="InterPro" id="IPR010049">
    <property type="entry name" value="MTA_SAH_Nsdase"/>
</dbReference>
<dbReference type="InterPro" id="IPR035994">
    <property type="entry name" value="Nucleoside_phosphorylase_sf"/>
</dbReference>